<dbReference type="InterPro" id="IPR026870">
    <property type="entry name" value="Zinc_ribbon_dom"/>
</dbReference>
<sequence>MNCSRCGTELPESATFCPRCGEAYEAGQPGTFTYLPAGVPPGLRVCHRIFFMPLNLPHLVNPRVWLELKGKRVQRVPGLRSYRLLPLSY</sequence>
<evidence type="ECO:0000313" key="3">
    <source>
        <dbReference type="Proteomes" id="UP000290365"/>
    </source>
</evidence>
<dbReference type="KEGG" id="kbs:EPA93_37325"/>
<protein>
    <submittedName>
        <fullName evidence="2">Zinc ribbon domain-containing protein</fullName>
    </submittedName>
</protein>
<reference evidence="2 3" key="1">
    <citation type="submission" date="2019-01" db="EMBL/GenBank/DDBJ databases">
        <title>Ktedonosporobacter rubrisoli SCAWS-G2.</title>
        <authorList>
            <person name="Huang Y."/>
            <person name="Yan B."/>
        </authorList>
    </citation>
    <scope>NUCLEOTIDE SEQUENCE [LARGE SCALE GENOMIC DNA]</scope>
    <source>
        <strain evidence="2 3">SCAWS-G2</strain>
    </source>
</reference>
<dbReference type="RefSeq" id="WP_129892397.1">
    <property type="nucleotide sequence ID" value="NZ_CP035758.1"/>
</dbReference>
<evidence type="ECO:0000313" key="2">
    <source>
        <dbReference type="EMBL" id="QBD81336.1"/>
    </source>
</evidence>
<evidence type="ECO:0000259" key="1">
    <source>
        <dbReference type="Pfam" id="PF13240"/>
    </source>
</evidence>
<dbReference type="EMBL" id="CP035758">
    <property type="protein sequence ID" value="QBD81336.1"/>
    <property type="molecule type" value="Genomic_DNA"/>
</dbReference>
<keyword evidence="3" id="KW-1185">Reference proteome</keyword>
<dbReference type="Pfam" id="PF13240">
    <property type="entry name" value="Zn_Ribbon_1"/>
    <property type="match status" value="1"/>
</dbReference>
<name>A0A4P6K1I5_KTERU</name>
<gene>
    <name evidence="2" type="ORF">EPA93_37325</name>
</gene>
<dbReference type="OrthoDB" id="157546at2"/>
<proteinExistence type="predicted"/>
<dbReference type="Proteomes" id="UP000290365">
    <property type="component" value="Chromosome"/>
</dbReference>
<dbReference type="AlphaFoldDB" id="A0A4P6K1I5"/>
<organism evidence="2 3">
    <name type="scientific">Ktedonosporobacter rubrisoli</name>
    <dbReference type="NCBI Taxonomy" id="2509675"/>
    <lineage>
        <taxon>Bacteria</taxon>
        <taxon>Bacillati</taxon>
        <taxon>Chloroflexota</taxon>
        <taxon>Ktedonobacteria</taxon>
        <taxon>Ktedonobacterales</taxon>
        <taxon>Ktedonosporobacteraceae</taxon>
        <taxon>Ktedonosporobacter</taxon>
    </lineage>
</organism>
<accession>A0A4P6K1I5</accession>
<feature type="domain" description="Zinc-ribbon" evidence="1">
    <location>
        <begin position="3"/>
        <end position="21"/>
    </location>
</feature>